<dbReference type="EMBL" id="JP011753">
    <property type="protein sequence ID" value="AES00351.1"/>
    <property type="molecule type" value="mRNA"/>
</dbReference>
<accession>G9K626</accession>
<feature type="non-terminal residue" evidence="2">
    <location>
        <position position="1"/>
    </location>
</feature>
<evidence type="ECO:0000313" key="2">
    <source>
        <dbReference type="EMBL" id="AES00351.1"/>
    </source>
</evidence>
<feature type="region of interest" description="Disordered" evidence="1">
    <location>
        <begin position="1"/>
        <end position="93"/>
    </location>
</feature>
<proteinExistence type="evidence at transcript level"/>
<protein>
    <submittedName>
        <fullName evidence="2">IQ motif and Sec7 domain 1</fullName>
    </submittedName>
</protein>
<organism evidence="2">
    <name type="scientific">Mustela putorius furo</name>
    <name type="common">European domestic ferret</name>
    <name type="synonym">Mustela furo</name>
    <dbReference type="NCBI Taxonomy" id="9669"/>
    <lineage>
        <taxon>Eukaryota</taxon>
        <taxon>Metazoa</taxon>
        <taxon>Chordata</taxon>
        <taxon>Craniata</taxon>
        <taxon>Vertebrata</taxon>
        <taxon>Euteleostomi</taxon>
        <taxon>Mammalia</taxon>
        <taxon>Eutheria</taxon>
        <taxon>Laurasiatheria</taxon>
        <taxon>Carnivora</taxon>
        <taxon>Caniformia</taxon>
        <taxon>Musteloidea</taxon>
        <taxon>Mustelidae</taxon>
        <taxon>Mustelinae</taxon>
        <taxon>Mustela</taxon>
    </lineage>
</organism>
<name>G9K626_MUSPF</name>
<feature type="compositionally biased region" description="Low complexity" evidence="1">
    <location>
        <begin position="117"/>
        <end position="131"/>
    </location>
</feature>
<feature type="compositionally biased region" description="Low complexity" evidence="1">
    <location>
        <begin position="55"/>
        <end position="84"/>
    </location>
</feature>
<feature type="non-terminal residue" evidence="2">
    <location>
        <position position="131"/>
    </location>
</feature>
<dbReference type="AlphaFoldDB" id="G9K626"/>
<reference evidence="2" key="1">
    <citation type="journal article" date="2013" name="J. Virol.">
        <title>Sequencing, annotation, and characterization of the influenza ferret infectome.</title>
        <authorList>
            <person name="Leon A.J."/>
            <person name="Banner D."/>
            <person name="Xu L."/>
            <person name="Ran L."/>
            <person name="Peng Z."/>
            <person name="Yi K."/>
            <person name="Chen C."/>
            <person name="Xu F."/>
            <person name="Huang J."/>
            <person name="Zhao Z."/>
            <person name="Lin Z."/>
            <person name="Huang S.H."/>
            <person name="Fang Y."/>
            <person name="Kelvin A.A."/>
            <person name="Ross T.M."/>
            <person name="Farooqui A."/>
            <person name="Kelvin D.J."/>
        </authorList>
    </citation>
    <scope>NUCLEOTIDE SEQUENCE</scope>
    <source>
        <tissue evidence="2">Lungs</tissue>
    </source>
</reference>
<feature type="region of interest" description="Disordered" evidence="1">
    <location>
        <begin position="106"/>
        <end position="131"/>
    </location>
</feature>
<evidence type="ECO:0000256" key="1">
    <source>
        <dbReference type="SAM" id="MobiDB-lite"/>
    </source>
</evidence>
<sequence>PHPPGLPHPPHTVVASHHQGPVEGPPPASVHGHHSQYCHMQQNPPPYHHHHHYHPTITTPPSTSSMHTSTTTAPTGGTHPMGPMCTATHRCPRPMPATRAIRAMQCTTTGSRPPRRPLLAARPNPAASAQL</sequence>
<feature type="compositionally biased region" description="Pro residues" evidence="1">
    <location>
        <begin position="1"/>
        <end position="10"/>
    </location>
</feature>